<reference evidence="6 7" key="1">
    <citation type="submission" date="2023-12" db="EMBL/GenBank/DDBJ databases">
        <title>Baltic Sea Cyanobacteria.</title>
        <authorList>
            <person name="Delbaje E."/>
            <person name="Fewer D.P."/>
            <person name="Shishido T.K."/>
        </authorList>
    </citation>
    <scope>NUCLEOTIDE SEQUENCE [LARGE SCALE GENOMIC DNA]</scope>
    <source>
        <strain evidence="6 7">UHCC-0300</strain>
    </source>
</reference>
<dbReference type="PANTHER" id="PTHR12697:SF5">
    <property type="entry name" value="DEOXYHYPUSINE HYDROXYLASE"/>
    <property type="match status" value="1"/>
</dbReference>
<evidence type="ECO:0000256" key="4">
    <source>
        <dbReference type="ARBA" id="ARBA00023239"/>
    </source>
</evidence>
<dbReference type="InterPro" id="IPR027417">
    <property type="entry name" value="P-loop_NTPase"/>
</dbReference>
<comment type="similarity">
    <text evidence="1">Belongs to the CpcE/RpcE/PecE family.</text>
</comment>
<dbReference type="InterPro" id="IPR016024">
    <property type="entry name" value="ARM-type_fold"/>
</dbReference>
<evidence type="ECO:0000256" key="1">
    <source>
        <dbReference type="ARBA" id="ARBA00009299"/>
    </source>
</evidence>
<evidence type="ECO:0000259" key="5">
    <source>
        <dbReference type="PROSITE" id="PS50837"/>
    </source>
</evidence>
<comment type="caution">
    <text evidence="6">The sequence shown here is derived from an EMBL/GenBank/DDBJ whole genome shotgun (WGS) entry which is preliminary data.</text>
</comment>
<dbReference type="InterPro" id="IPR004155">
    <property type="entry name" value="PBS_lyase_HEAT"/>
</dbReference>
<name>A0ABU5UGJ4_9CYAN</name>
<evidence type="ECO:0000256" key="2">
    <source>
        <dbReference type="ARBA" id="ARBA00022549"/>
    </source>
</evidence>
<dbReference type="InterPro" id="IPR054570">
    <property type="entry name" value="NCC-H_dom"/>
</dbReference>
<organism evidence="6 7">
    <name type="scientific">Nodularia harveyana UHCC-0300</name>
    <dbReference type="NCBI Taxonomy" id="2974287"/>
    <lineage>
        <taxon>Bacteria</taxon>
        <taxon>Bacillati</taxon>
        <taxon>Cyanobacteriota</taxon>
        <taxon>Cyanophyceae</taxon>
        <taxon>Nostocales</taxon>
        <taxon>Nodulariaceae</taxon>
        <taxon>Nodularia</taxon>
    </lineage>
</organism>
<proteinExistence type="inferred from homology"/>
<dbReference type="Gene3D" id="3.40.50.300">
    <property type="entry name" value="P-loop containing nucleotide triphosphate hydrolases"/>
    <property type="match status" value="1"/>
</dbReference>
<dbReference type="SUPFAM" id="SSF48371">
    <property type="entry name" value="ARM repeat"/>
    <property type="match status" value="1"/>
</dbReference>
<keyword evidence="3" id="KW-0605">Phycobilisome</keyword>
<dbReference type="EMBL" id="JAYGHG010000011">
    <property type="protein sequence ID" value="MEA5581551.1"/>
    <property type="molecule type" value="Genomic_DNA"/>
</dbReference>
<dbReference type="Gene3D" id="1.25.10.10">
    <property type="entry name" value="Leucine-rich Repeat Variant"/>
    <property type="match status" value="4"/>
</dbReference>
<gene>
    <name evidence="6" type="ORF">VB620_09380</name>
</gene>
<evidence type="ECO:0000313" key="6">
    <source>
        <dbReference type="EMBL" id="MEA5581551.1"/>
    </source>
</evidence>
<dbReference type="Pfam" id="PF05729">
    <property type="entry name" value="NACHT"/>
    <property type="match status" value="1"/>
</dbReference>
<evidence type="ECO:0000256" key="3">
    <source>
        <dbReference type="ARBA" id="ARBA00022738"/>
    </source>
</evidence>
<dbReference type="InterPro" id="IPR011989">
    <property type="entry name" value="ARM-like"/>
</dbReference>
<keyword evidence="4" id="KW-0456">Lyase</keyword>
<protein>
    <submittedName>
        <fullName evidence="6">HEAT repeat domain-containing protein</fullName>
    </submittedName>
</protein>
<dbReference type="Pfam" id="PF22730">
    <property type="entry name" value="NCC-H"/>
    <property type="match status" value="1"/>
</dbReference>
<dbReference type="Pfam" id="PF13646">
    <property type="entry name" value="HEAT_2"/>
    <property type="match status" value="3"/>
</dbReference>
<dbReference type="InterPro" id="IPR003593">
    <property type="entry name" value="AAA+_ATPase"/>
</dbReference>
<dbReference type="RefSeq" id="WP_323195884.1">
    <property type="nucleotide sequence ID" value="NZ_JAYGHG010000011.1"/>
</dbReference>
<sequence>MGETRNRDSVRVNAKGKEKLKTAKAAKRDYDGKRFTYLDIAGCAKVAEKTVKRFFGGQENVDYDSAISIAKALDLELTDLIDEIPTTPPPETTATLINWREVCNTMLEPQRRITSNAFMQDESAKKERQQIYVPLALVERKKTEKRDKEDFSPDAGTRLYEPEYETQQRFEHEAFFSQILEQGEGKTKGQQIAVIGEPGAGKTTLLQTIAFWVLEQNLGLPIWISLADLARNGNFTEIQTYIYESWLQKAIPPTELTQEIQDDLTNQIQQGRVWLLLDGVDEISAGSASHQALEEISHQLTGWVGRSSRVVLTSRLNVWQADRNALETFETYRLLDFDYPQEVHKFINKWFVKDIEKGERLKTKLESAEQLRLRDLVQTPLRLTLLCNIWHNEEGNLPQTKAGLYYQYVQKFYIWKPNRFPTTKQEQLELNQALRRLALRDINEGSSRFRLRESFIIEELGYPDDETSLFSKALKLGWLNHVGIAAESSSQEKVYAFYHATFEEYFAALAVDDWHDFLNHVPENPEQGTYRIFEPQWKEVILLWLGREDIKKEQKEEFIQALVAFEDGCKSQSQIPDWKGFYEYRAYFLAAAGIAEFKDCSFADAIVQQIVTWVFDYSNIQTHNAMAVLLETNHKQATTALVELVRDSQNKFTSLKGVDILAKIAPENPSAITVLEELICDSQDEDTRRQAAERLGEIAPNNFNAITTLVDLIRSSQNEITLIQGVWSLEKIAPSNPTAITALEELTRDSQNEFTRIQAADSLVKIAPNNDTAITALLSLIRDSQDVYTHWRAAESLEKIDPNNDTAITALVELIRNSKDEHIRMITSSVLGKIDRDNCIAITVLVELIRDSQDEEIRGVTAESLEKIAPYNSTAITALEELIRDSKSEETRIIASSILGEIASNNPTTITTLEEFIGNSNSEYTRWQVANSLGKIDPGNPTAITALEDLIHVFKDEYTRWQLADSLGKIAPHNPTAINVLVELIGNSKSEETRRQAADSLGKIAPHNPTAINVLVELIENSKSEETRRQAAKSLVEIAPYNPTIINVFVELIRNSQSEFTRYQAALTLQKLLTESENMAAVVTTLKNHLSKEAYKVIWHCTQTMTYPAFYKAWHRAAKRK</sequence>
<keyword evidence="7" id="KW-1185">Reference proteome</keyword>
<dbReference type="PROSITE" id="PS50837">
    <property type="entry name" value="NACHT"/>
    <property type="match status" value="1"/>
</dbReference>
<dbReference type="Proteomes" id="UP001302120">
    <property type="component" value="Unassembled WGS sequence"/>
</dbReference>
<evidence type="ECO:0000313" key="7">
    <source>
        <dbReference type="Proteomes" id="UP001302120"/>
    </source>
</evidence>
<dbReference type="SMART" id="SM00382">
    <property type="entry name" value="AAA"/>
    <property type="match status" value="1"/>
</dbReference>
<dbReference type="InterPro" id="IPR007111">
    <property type="entry name" value="NACHT_NTPase"/>
</dbReference>
<keyword evidence="2" id="KW-0042">Antenna complex</keyword>
<feature type="domain" description="NACHT" evidence="5">
    <location>
        <begin position="190"/>
        <end position="513"/>
    </location>
</feature>
<dbReference type="SMART" id="SM00567">
    <property type="entry name" value="EZ_HEAT"/>
    <property type="match status" value="7"/>
</dbReference>
<dbReference type="PANTHER" id="PTHR12697">
    <property type="entry name" value="PBS LYASE HEAT-LIKE PROTEIN"/>
    <property type="match status" value="1"/>
</dbReference>
<accession>A0ABU5UGJ4</accession>
<dbReference type="SUPFAM" id="SSF52540">
    <property type="entry name" value="P-loop containing nucleoside triphosphate hydrolases"/>
    <property type="match status" value="1"/>
</dbReference>